<comment type="caution">
    <text evidence="2">The sequence shown here is derived from an EMBL/GenBank/DDBJ whole genome shotgun (WGS) entry which is preliminary data.</text>
</comment>
<proteinExistence type="predicted"/>
<sequence>MKSLIKHRIPFVEKWLTLPKGYHWAFFLFCLSAVNFSVVLDYWEERQKLQNIHVEITRQATELAHQQKLLAAMKQHSERHALSPKLTKQIVALDQQINDFLNREIEVSAYQWDFSSRPILQIQVEGRFQDLHQFLTALLTQQNALSFAQLAMEKSENGRVLGNFILQLKNEE</sequence>
<dbReference type="OrthoDB" id="5686998at2"/>
<dbReference type="EMBL" id="MLHQ01000024">
    <property type="protein sequence ID" value="OOF57440.1"/>
    <property type="molecule type" value="Genomic_DNA"/>
</dbReference>
<keyword evidence="1" id="KW-0812">Transmembrane</keyword>
<keyword evidence="3" id="KW-1185">Reference proteome</keyword>
<evidence type="ECO:0000313" key="3">
    <source>
        <dbReference type="Proteomes" id="UP000188602"/>
    </source>
</evidence>
<dbReference type="AlphaFoldDB" id="A0A1V3JKY8"/>
<organism evidence="2 3">
    <name type="scientific">Rodentibacter myodis</name>
    <dbReference type="NCBI Taxonomy" id="1907939"/>
    <lineage>
        <taxon>Bacteria</taxon>
        <taxon>Pseudomonadati</taxon>
        <taxon>Pseudomonadota</taxon>
        <taxon>Gammaproteobacteria</taxon>
        <taxon>Pasteurellales</taxon>
        <taxon>Pasteurellaceae</taxon>
        <taxon>Rodentibacter</taxon>
    </lineage>
</organism>
<dbReference type="Proteomes" id="UP000188602">
    <property type="component" value="Unassembled WGS sequence"/>
</dbReference>
<keyword evidence="1" id="KW-0472">Membrane</keyword>
<dbReference type="STRING" id="1907939.BKL49_09055"/>
<accession>A0A1V3JKY8</accession>
<name>A0A1V3JKY8_9PAST</name>
<gene>
    <name evidence="2" type="ORF">BKL49_09055</name>
</gene>
<protein>
    <recommendedName>
        <fullName evidence="4">Competence protein C</fullName>
    </recommendedName>
</protein>
<reference evidence="2 3" key="1">
    <citation type="submission" date="2016-10" db="EMBL/GenBank/DDBJ databases">
        <title>Rodentibacter gen. nov. and new species.</title>
        <authorList>
            <person name="Christensen H."/>
        </authorList>
    </citation>
    <scope>NUCLEOTIDE SEQUENCE [LARGE SCALE GENOMIC DNA]</scope>
    <source>
        <strain evidence="2 3">Ac151</strain>
    </source>
</reference>
<evidence type="ECO:0000313" key="2">
    <source>
        <dbReference type="EMBL" id="OOF57440.1"/>
    </source>
</evidence>
<evidence type="ECO:0008006" key="4">
    <source>
        <dbReference type="Google" id="ProtNLM"/>
    </source>
</evidence>
<keyword evidence="1" id="KW-1133">Transmembrane helix</keyword>
<dbReference type="RefSeq" id="WP_077424733.1">
    <property type="nucleotide sequence ID" value="NZ_MLHQ01000024.1"/>
</dbReference>
<evidence type="ECO:0000256" key="1">
    <source>
        <dbReference type="SAM" id="Phobius"/>
    </source>
</evidence>
<feature type="transmembrane region" description="Helical" evidence="1">
    <location>
        <begin position="21"/>
        <end position="43"/>
    </location>
</feature>